<evidence type="ECO:0000313" key="6">
    <source>
        <dbReference type="Proteomes" id="UP000242188"/>
    </source>
</evidence>
<feature type="compositionally biased region" description="Polar residues" evidence="2">
    <location>
        <begin position="115"/>
        <end position="133"/>
    </location>
</feature>
<organism evidence="5 6">
    <name type="scientific">Mizuhopecten yessoensis</name>
    <name type="common">Japanese scallop</name>
    <name type="synonym">Patinopecten yessoensis</name>
    <dbReference type="NCBI Taxonomy" id="6573"/>
    <lineage>
        <taxon>Eukaryota</taxon>
        <taxon>Metazoa</taxon>
        <taxon>Spiralia</taxon>
        <taxon>Lophotrochozoa</taxon>
        <taxon>Mollusca</taxon>
        <taxon>Bivalvia</taxon>
        <taxon>Autobranchia</taxon>
        <taxon>Pteriomorphia</taxon>
        <taxon>Pectinida</taxon>
        <taxon>Pectinoidea</taxon>
        <taxon>Pectinidae</taxon>
        <taxon>Mizuhopecten</taxon>
    </lineage>
</organism>
<dbReference type="InterPro" id="IPR001849">
    <property type="entry name" value="PH_domain"/>
</dbReference>
<dbReference type="InterPro" id="IPR043324">
    <property type="entry name" value="PH_PLEKHG1_G2_G3"/>
</dbReference>
<dbReference type="GO" id="GO:0031267">
    <property type="term" value="F:small GTPase binding"/>
    <property type="evidence" value="ECO:0007669"/>
    <property type="project" value="TreeGrafter"/>
</dbReference>
<evidence type="ECO:0000259" key="4">
    <source>
        <dbReference type="PROSITE" id="PS50010"/>
    </source>
</evidence>
<feature type="region of interest" description="Disordered" evidence="2">
    <location>
        <begin position="966"/>
        <end position="1008"/>
    </location>
</feature>
<feature type="compositionally biased region" description="Low complexity" evidence="2">
    <location>
        <begin position="174"/>
        <end position="185"/>
    </location>
</feature>
<dbReference type="Proteomes" id="UP000242188">
    <property type="component" value="Unassembled WGS sequence"/>
</dbReference>
<dbReference type="Pfam" id="PF00621">
    <property type="entry name" value="RhoGEF"/>
    <property type="match status" value="1"/>
</dbReference>
<dbReference type="InterPro" id="IPR035899">
    <property type="entry name" value="DBL_dom_sf"/>
</dbReference>
<evidence type="ECO:0000259" key="3">
    <source>
        <dbReference type="PROSITE" id="PS50003"/>
    </source>
</evidence>
<gene>
    <name evidence="5" type="ORF">KP79_PYT00579</name>
</gene>
<feature type="region of interest" description="Disordered" evidence="2">
    <location>
        <begin position="1237"/>
        <end position="1264"/>
    </location>
</feature>
<feature type="compositionally biased region" description="Basic and acidic residues" evidence="2">
    <location>
        <begin position="1559"/>
        <end position="1571"/>
    </location>
</feature>
<feature type="compositionally biased region" description="Polar residues" evidence="2">
    <location>
        <begin position="780"/>
        <end position="804"/>
    </location>
</feature>
<feature type="compositionally biased region" description="Polar residues" evidence="2">
    <location>
        <begin position="314"/>
        <end position="337"/>
    </location>
</feature>
<name>A0A210QVA5_MIZYE</name>
<dbReference type="Gene3D" id="1.20.900.10">
    <property type="entry name" value="Dbl homology (DH) domain"/>
    <property type="match status" value="1"/>
</dbReference>
<feature type="compositionally biased region" description="Polar residues" evidence="2">
    <location>
        <begin position="376"/>
        <end position="387"/>
    </location>
</feature>
<feature type="compositionally biased region" description="Polar residues" evidence="2">
    <location>
        <begin position="1351"/>
        <end position="1364"/>
    </location>
</feature>
<accession>A0A210QVA5</accession>
<feature type="region of interest" description="Disordered" evidence="2">
    <location>
        <begin position="719"/>
        <end position="857"/>
    </location>
</feature>
<feature type="compositionally biased region" description="Basic and acidic residues" evidence="2">
    <location>
        <begin position="295"/>
        <end position="313"/>
    </location>
</feature>
<dbReference type="PANTHER" id="PTHR45924">
    <property type="entry name" value="FI17866P1"/>
    <property type="match status" value="1"/>
</dbReference>
<feature type="region of interest" description="Disordered" evidence="2">
    <location>
        <begin position="1479"/>
        <end position="1504"/>
    </location>
</feature>
<feature type="compositionally biased region" description="Low complexity" evidence="2">
    <location>
        <begin position="276"/>
        <end position="294"/>
    </location>
</feature>
<evidence type="ECO:0000313" key="5">
    <source>
        <dbReference type="EMBL" id="OWF52693.1"/>
    </source>
</evidence>
<feature type="compositionally biased region" description="Basic and acidic residues" evidence="2">
    <location>
        <begin position="157"/>
        <end position="170"/>
    </location>
</feature>
<feature type="region of interest" description="Disordered" evidence="2">
    <location>
        <begin position="34"/>
        <end position="67"/>
    </location>
</feature>
<dbReference type="PROSITE" id="PS50003">
    <property type="entry name" value="PH_DOMAIN"/>
    <property type="match status" value="1"/>
</dbReference>
<dbReference type="PROSITE" id="PS50010">
    <property type="entry name" value="DH_2"/>
    <property type="match status" value="1"/>
</dbReference>
<feature type="region of interest" description="Disordered" evidence="2">
    <location>
        <begin position="1550"/>
        <end position="1578"/>
    </location>
</feature>
<protein>
    <submittedName>
        <fullName evidence="5">Pleckstrin homology domain-containing family G member 1</fullName>
    </submittedName>
</protein>
<dbReference type="CDD" id="cd00160">
    <property type="entry name" value="RhoGEF"/>
    <property type="match status" value="1"/>
</dbReference>
<dbReference type="CDD" id="cd13243">
    <property type="entry name" value="PH_PLEKHG1_G2_G3"/>
    <property type="match status" value="1"/>
</dbReference>
<dbReference type="Pfam" id="PF22697">
    <property type="entry name" value="SOS1_NGEF_PH"/>
    <property type="match status" value="1"/>
</dbReference>
<feature type="domain" description="DH" evidence="4">
    <location>
        <begin position="396"/>
        <end position="576"/>
    </location>
</feature>
<dbReference type="InterPro" id="IPR055251">
    <property type="entry name" value="SOS1_NGEF_PH"/>
</dbReference>
<dbReference type="InterPro" id="IPR011993">
    <property type="entry name" value="PH-like_dom_sf"/>
</dbReference>
<feature type="region of interest" description="Disordered" evidence="2">
    <location>
        <begin position="155"/>
        <end position="194"/>
    </location>
</feature>
<dbReference type="OrthoDB" id="1594986at2759"/>
<keyword evidence="1" id="KW-0597">Phosphoprotein</keyword>
<dbReference type="SUPFAM" id="SSF50729">
    <property type="entry name" value="PH domain-like"/>
    <property type="match status" value="1"/>
</dbReference>
<comment type="caution">
    <text evidence="5">The sequence shown here is derived from an EMBL/GenBank/DDBJ whole genome shotgun (WGS) entry which is preliminary data.</text>
</comment>
<keyword evidence="6" id="KW-1185">Reference proteome</keyword>
<feature type="region of interest" description="Disordered" evidence="2">
    <location>
        <begin position="276"/>
        <end position="387"/>
    </location>
</feature>
<dbReference type="STRING" id="6573.A0A210QVA5"/>
<feature type="compositionally biased region" description="Low complexity" evidence="2">
    <location>
        <begin position="344"/>
        <end position="360"/>
    </location>
</feature>
<feature type="region of interest" description="Disordered" evidence="2">
    <location>
        <begin position="1351"/>
        <end position="1388"/>
    </location>
</feature>
<feature type="region of interest" description="Disordered" evidence="2">
    <location>
        <begin position="1701"/>
        <end position="1720"/>
    </location>
</feature>
<proteinExistence type="predicted"/>
<feature type="compositionally biased region" description="Low complexity" evidence="2">
    <location>
        <begin position="813"/>
        <end position="842"/>
    </location>
</feature>
<dbReference type="PANTHER" id="PTHR45924:SF2">
    <property type="entry name" value="FI17866P1"/>
    <property type="match status" value="1"/>
</dbReference>
<reference evidence="5 6" key="1">
    <citation type="journal article" date="2017" name="Nat. Ecol. Evol.">
        <title>Scallop genome provides insights into evolution of bilaterian karyotype and development.</title>
        <authorList>
            <person name="Wang S."/>
            <person name="Zhang J."/>
            <person name="Jiao W."/>
            <person name="Li J."/>
            <person name="Xun X."/>
            <person name="Sun Y."/>
            <person name="Guo X."/>
            <person name="Huan P."/>
            <person name="Dong B."/>
            <person name="Zhang L."/>
            <person name="Hu X."/>
            <person name="Sun X."/>
            <person name="Wang J."/>
            <person name="Zhao C."/>
            <person name="Wang Y."/>
            <person name="Wang D."/>
            <person name="Huang X."/>
            <person name="Wang R."/>
            <person name="Lv J."/>
            <person name="Li Y."/>
            <person name="Zhang Z."/>
            <person name="Liu B."/>
            <person name="Lu W."/>
            <person name="Hui Y."/>
            <person name="Liang J."/>
            <person name="Zhou Z."/>
            <person name="Hou R."/>
            <person name="Li X."/>
            <person name="Liu Y."/>
            <person name="Li H."/>
            <person name="Ning X."/>
            <person name="Lin Y."/>
            <person name="Zhao L."/>
            <person name="Xing Q."/>
            <person name="Dou J."/>
            <person name="Li Y."/>
            <person name="Mao J."/>
            <person name="Guo H."/>
            <person name="Dou H."/>
            <person name="Li T."/>
            <person name="Mu C."/>
            <person name="Jiang W."/>
            <person name="Fu Q."/>
            <person name="Fu X."/>
            <person name="Miao Y."/>
            <person name="Liu J."/>
            <person name="Yu Q."/>
            <person name="Li R."/>
            <person name="Liao H."/>
            <person name="Li X."/>
            <person name="Kong Y."/>
            <person name="Jiang Z."/>
            <person name="Chourrout D."/>
            <person name="Li R."/>
            <person name="Bao Z."/>
        </authorList>
    </citation>
    <scope>NUCLEOTIDE SEQUENCE [LARGE SCALE GENOMIC DNA]</scope>
    <source>
        <strain evidence="5 6">PY_sf001</strain>
    </source>
</reference>
<feature type="region of interest" description="Disordered" evidence="2">
    <location>
        <begin position="106"/>
        <end position="133"/>
    </location>
</feature>
<dbReference type="InterPro" id="IPR000219">
    <property type="entry name" value="DH_dom"/>
</dbReference>
<feature type="region of interest" description="Disordered" evidence="2">
    <location>
        <begin position="1758"/>
        <end position="1779"/>
    </location>
</feature>
<evidence type="ECO:0000256" key="2">
    <source>
        <dbReference type="SAM" id="MobiDB-lite"/>
    </source>
</evidence>
<sequence>MKKGVRICPDYKSRLEEYREDLWNLGRADMECSMEDTGEGEEPHLRKHVRRDRGGARGAPDPSDTSDPTFIRLSMHWDEFFGSSLDLAPSLLSIYDSIALASKTSQDVGDKSHDQATSPSTNQNKLSDSHSSNQVVPPLIKLDCGDTICDVNGSHGDVARHNNDLNDSKKRPLSISSMSSSSSSSLPRHTRKRPNLCEFDPVALGRGDMEKLDQLMYIDDDVPNGAAEDDMLVDTDSESSKRYDNSSAIFHSSASVKSSASVQSSVSAQSSTSALSSASTVSSASAQSNTSHSSETNDHENHKRGLGAKEKESVGSTTGHTDSFHNNQIKDNTNASSPLHGVLNTSNSTSVTSPASPVTPGVGASPGVGISPGVTPRSSNSFVRRDSTSPSKYVTYVQRVVAEIVETERIYVRYLKEIIYGYLEFLKNSTQTKVSEKERSCLFGNILEIYEFSRGFLGELELCEDNPLKVADCFVRHNEGFAIYAHYCTNYPSAVEVLTRVMLDPELCELVKKQQQRLGHNLPLGSYLLKPVQRVLKYHLLLHNILKNYDKKDPGHKVLTTALDHMTGMAQHINEMKRKHEHAVRVQEIQSQLEEYEGEDLTRIGELVLEGSFRMHGAKTSRHVFLFEKGILIAKKREDSMLSSKGVILCSNLMLVESLPKEPLSFQIIPFDNPRGQHTLQARNLDQKHKWCQEIKRHIIESYKDKIPEKAKGLVMQLGKSREEESVSPADHGAKKTHHHNAPEYLERRHRMRRKSGTIISELLKPHYRKDNRRAESVSPRVSPNVQRKYSLLTTSEMSLTPNAKGQDEAGYSSSGDINSSISRDTTASDLSTLTSDGDLSLPGDDPSDGNALGRNRSFKSAMRGCPLLSTSIDMEEDVCEKEISKTKEDTVTKRSRSFRIATRMKPLRSVDFSDERLSVSGPNTPIKDKVMNEFGTTMKEEPGSRININSRPCLKSYHSDTYSSMPVLSEGTGGLEGHHSSGKHGSDFKRSSTHSSDMEGFTTPRSSVERSLAYTSDSFSALLPQPKRVIDIKRYFTVNREQNARTKEGSNESLSNLRRDGKSVSAFNDTFLKKATHDLLNNSAQSGTKSVFLTRPLPLAATLTSDQRMCSSSCSNVGIVGNRGSSFKDENPWVQSNTDVSLLDNKPLRQRAHSTDGELDSLDWMVYANRNDLPVTGFSTDDIPKLCKGNSSHERLDNSSTEDVFSGCSNIYSNRYNNQQYQSSCHCDLISADKKSQEPDLSSEAVDQNRDLGKYGHLQHFSPYDRDGDDYNTLGKLPQIHKHRPLKRSNSTPSARVGVAKNENLKGARSSSFDMDQVIFDHEKIVAEMEEYLKKSDSTLSLEAQKFPTNINQMSPDNEVTNHLSHRDSCASNISSSSYESQESDENIHNDSIVDTLKNKIHDFASKITHRRSGSYDNKLCETYDQDNDLASEKHSPLSVNSWFTSSRSQEPDLASVLQSGELGGAVIGQRMAECDIPQNPDYNFSEPTLSLKQSSSKEKLQPDCSFNDDNFLDADKMTSEMSKDNATILNLQNLNIQQCDSAFSIGDSCNTENSPRSAEEGTKLRRNSDSDSSGDSFYERRLSIAFDEGDAFRDSAVYCEMDVDPVDHADKQSTVSSMSPLSLVSKPMAELPIKAYVQRLEEKVQPKLEVNSILEANTQQPLSISVGNKAAAGIGKAPREPGVVVRQRMESLQQDVIYRSSRPSSEERDVRVYSKSTGDERELSPFAGRFRLKRASTPCRGEDDYFLRESSDPAHVFRSRSSTPGSGVLKPSRSLGRLDQLSSDPENLVIMKGWVRQLIQKFQSTKS</sequence>
<evidence type="ECO:0000256" key="1">
    <source>
        <dbReference type="ARBA" id="ARBA00022553"/>
    </source>
</evidence>
<dbReference type="SMART" id="SM00233">
    <property type="entry name" value="PH"/>
    <property type="match status" value="1"/>
</dbReference>
<feature type="compositionally biased region" description="Basic and acidic residues" evidence="2">
    <location>
        <begin position="977"/>
        <end position="991"/>
    </location>
</feature>
<dbReference type="SUPFAM" id="SSF48065">
    <property type="entry name" value="DBL homology domain (DH-domain)"/>
    <property type="match status" value="1"/>
</dbReference>
<feature type="compositionally biased region" description="Basic and acidic residues" evidence="2">
    <location>
        <begin position="1706"/>
        <end position="1720"/>
    </location>
</feature>
<feature type="compositionally biased region" description="Low complexity" evidence="2">
    <location>
        <begin position="1371"/>
        <end position="1382"/>
    </location>
</feature>
<dbReference type="GO" id="GO:0005085">
    <property type="term" value="F:guanyl-nucleotide exchange factor activity"/>
    <property type="evidence" value="ECO:0007669"/>
    <property type="project" value="InterPro"/>
</dbReference>
<feature type="domain" description="PH" evidence="3">
    <location>
        <begin position="600"/>
        <end position="700"/>
    </location>
</feature>
<dbReference type="EMBL" id="NEDP02001686">
    <property type="protein sequence ID" value="OWF52693.1"/>
    <property type="molecule type" value="Genomic_DNA"/>
</dbReference>
<dbReference type="SMART" id="SM00325">
    <property type="entry name" value="RhoGEF"/>
    <property type="match status" value="1"/>
</dbReference>
<dbReference type="Gene3D" id="2.30.29.30">
    <property type="entry name" value="Pleckstrin-homology domain (PH domain)/Phosphotyrosine-binding domain (PTB)"/>
    <property type="match status" value="1"/>
</dbReference>